<evidence type="ECO:0000256" key="4">
    <source>
        <dbReference type="ARBA" id="ARBA00022496"/>
    </source>
</evidence>
<organism evidence="16 17">
    <name type="scientific">Asticcacaulis taihuensis</name>
    <dbReference type="NCBI Taxonomy" id="260084"/>
    <lineage>
        <taxon>Bacteria</taxon>
        <taxon>Pseudomonadati</taxon>
        <taxon>Pseudomonadota</taxon>
        <taxon>Alphaproteobacteria</taxon>
        <taxon>Caulobacterales</taxon>
        <taxon>Caulobacteraceae</taxon>
        <taxon>Asticcacaulis</taxon>
    </lineage>
</organism>
<evidence type="ECO:0000256" key="6">
    <source>
        <dbReference type="ARBA" id="ARBA00023004"/>
    </source>
</evidence>
<dbReference type="GO" id="GO:0009279">
    <property type="term" value="C:cell outer membrane"/>
    <property type="evidence" value="ECO:0007669"/>
    <property type="project" value="UniProtKB-SubCell"/>
</dbReference>
<evidence type="ECO:0000256" key="3">
    <source>
        <dbReference type="ARBA" id="ARBA00022452"/>
    </source>
</evidence>
<evidence type="ECO:0000259" key="15">
    <source>
        <dbReference type="Pfam" id="PF07715"/>
    </source>
</evidence>
<evidence type="ECO:0000259" key="14">
    <source>
        <dbReference type="Pfam" id="PF00593"/>
    </source>
</evidence>
<evidence type="ECO:0000256" key="12">
    <source>
        <dbReference type="RuleBase" id="RU003357"/>
    </source>
</evidence>
<dbReference type="AlphaFoldDB" id="A0A1G4RFU6"/>
<dbReference type="InterPro" id="IPR000531">
    <property type="entry name" value="Beta-barrel_TonB"/>
</dbReference>
<dbReference type="RefSeq" id="WP_090646858.1">
    <property type="nucleotide sequence ID" value="NZ_CBCRYE010000004.1"/>
</dbReference>
<evidence type="ECO:0000313" key="17">
    <source>
        <dbReference type="Proteomes" id="UP000199150"/>
    </source>
</evidence>
<name>A0A1G4RFU6_9CAUL</name>
<gene>
    <name evidence="16" type="ORF">SAMN02927928_1893</name>
</gene>
<keyword evidence="2 11" id="KW-0813">Transport</keyword>
<proteinExistence type="inferred from homology"/>
<evidence type="ECO:0000256" key="7">
    <source>
        <dbReference type="ARBA" id="ARBA00023065"/>
    </source>
</evidence>
<evidence type="ECO:0000256" key="13">
    <source>
        <dbReference type="SAM" id="SignalP"/>
    </source>
</evidence>
<keyword evidence="3 11" id="KW-1134">Transmembrane beta strand</keyword>
<dbReference type="Proteomes" id="UP000199150">
    <property type="component" value="Unassembled WGS sequence"/>
</dbReference>
<evidence type="ECO:0000313" key="16">
    <source>
        <dbReference type="EMBL" id="SCW55813.1"/>
    </source>
</evidence>
<evidence type="ECO:0000256" key="9">
    <source>
        <dbReference type="ARBA" id="ARBA00023136"/>
    </source>
</evidence>
<dbReference type="InterPro" id="IPR012910">
    <property type="entry name" value="Plug_dom"/>
</dbReference>
<evidence type="ECO:0000256" key="2">
    <source>
        <dbReference type="ARBA" id="ARBA00022448"/>
    </source>
</evidence>
<keyword evidence="6" id="KW-0408">Iron</keyword>
<keyword evidence="8 12" id="KW-0798">TonB box</keyword>
<dbReference type="InterPro" id="IPR039426">
    <property type="entry name" value="TonB-dep_rcpt-like"/>
</dbReference>
<keyword evidence="10 11" id="KW-0998">Cell outer membrane</keyword>
<comment type="subcellular location">
    <subcellularLocation>
        <location evidence="1 11">Cell outer membrane</location>
        <topology evidence="1 11">Multi-pass membrane protein</topology>
    </subcellularLocation>
</comment>
<protein>
    <submittedName>
        <fullName evidence="16">Outer membrane receptor proteins, mostly Fe transport</fullName>
    </submittedName>
</protein>
<dbReference type="Gene3D" id="2.40.170.20">
    <property type="entry name" value="TonB-dependent receptor, beta-barrel domain"/>
    <property type="match status" value="1"/>
</dbReference>
<feature type="signal peptide" evidence="13">
    <location>
        <begin position="1"/>
        <end position="29"/>
    </location>
</feature>
<dbReference type="CDD" id="cd01347">
    <property type="entry name" value="ligand_gated_channel"/>
    <property type="match status" value="1"/>
</dbReference>
<dbReference type="PROSITE" id="PS52016">
    <property type="entry name" value="TONB_DEPENDENT_REC_3"/>
    <property type="match status" value="1"/>
</dbReference>
<keyword evidence="16" id="KW-0675">Receptor</keyword>
<dbReference type="PANTHER" id="PTHR32552:SF81">
    <property type="entry name" value="TONB-DEPENDENT OUTER MEMBRANE RECEPTOR"/>
    <property type="match status" value="1"/>
</dbReference>
<keyword evidence="5 11" id="KW-0812">Transmembrane</keyword>
<dbReference type="STRING" id="260084.SAMN02927928_1893"/>
<evidence type="ECO:0000256" key="10">
    <source>
        <dbReference type="ARBA" id="ARBA00023237"/>
    </source>
</evidence>
<dbReference type="OrthoDB" id="7167567at2"/>
<keyword evidence="9 11" id="KW-0472">Membrane</keyword>
<feature type="domain" description="TonB-dependent receptor-like beta-barrel" evidence="14">
    <location>
        <begin position="290"/>
        <end position="745"/>
    </location>
</feature>
<accession>A0A1G4RFU6</accession>
<feature type="chain" id="PRO_5011631389" evidence="13">
    <location>
        <begin position="30"/>
        <end position="782"/>
    </location>
</feature>
<evidence type="ECO:0000256" key="1">
    <source>
        <dbReference type="ARBA" id="ARBA00004571"/>
    </source>
</evidence>
<dbReference type="PANTHER" id="PTHR32552">
    <property type="entry name" value="FERRICHROME IRON RECEPTOR-RELATED"/>
    <property type="match status" value="1"/>
</dbReference>
<feature type="domain" description="TonB-dependent receptor plug" evidence="15">
    <location>
        <begin position="50"/>
        <end position="158"/>
    </location>
</feature>
<keyword evidence="13" id="KW-0732">Signal</keyword>
<evidence type="ECO:0000256" key="11">
    <source>
        <dbReference type="PROSITE-ProRule" id="PRU01360"/>
    </source>
</evidence>
<dbReference type="SUPFAM" id="SSF56935">
    <property type="entry name" value="Porins"/>
    <property type="match status" value="1"/>
</dbReference>
<dbReference type="EMBL" id="FMTS01000002">
    <property type="protein sequence ID" value="SCW55813.1"/>
    <property type="molecule type" value="Genomic_DNA"/>
</dbReference>
<evidence type="ECO:0000256" key="5">
    <source>
        <dbReference type="ARBA" id="ARBA00022692"/>
    </source>
</evidence>
<keyword evidence="17" id="KW-1185">Reference proteome</keyword>
<keyword evidence="4" id="KW-0410">Iron transport</keyword>
<dbReference type="InterPro" id="IPR036942">
    <property type="entry name" value="Beta-barrel_TonB_sf"/>
</dbReference>
<dbReference type="GO" id="GO:0006826">
    <property type="term" value="P:iron ion transport"/>
    <property type="evidence" value="ECO:0007669"/>
    <property type="project" value="UniProtKB-KW"/>
</dbReference>
<keyword evidence="7" id="KW-0406">Ion transport</keyword>
<sequence>MISTLSCRLLTGTALAGVLLAGLNTPAFSQDTEAEPTEVIVTAQKKAEPLSRAPIAMSVVSGDQMEKAGAHDLKDMQTLTPSLLITSTANEAQTTARLRGVGTVGDNPGLDSSVGVVIDGVSRARTATAMSDLGVLDRVEVLKGPQSDIYGKGASAGVIQVVSKLPSFTPSQTLELTAGGQGTLGIAGYATGKLADKWAGSLSLVKRQRDGQYTVHTGDGPRTRTDDGDQNYWSARGQLLYDGDGWSRLRIIGDYTKRDESCCVGTAIAIGGTRAYVDQLAADDGTASTVDPKAREAWSNRPTTQKLVDSGLSAQWDLRLANNVQLTSITAYRHWDHTNGYDADFSSADIYYRDPNGGFGNRIDTWSQELRLNGKSARFEWMAGLYANSEDLTRHDETLYGADYESYLGLLLSGGANINRVSELTGLPVGQSFVAGQGNHDTYRQHERNLAVFGHAEWFLSDTVSLLGGLRYNHQTKSLTSAFTNSDGGIACANATGSLGVLCLPWSNPAFNDLTLSQKDAEDATTGSLRLKWQATPNLMTYATYATGWKGAGFNLDREQKTDYTVDTDSSFKAETSRSYEVGLKGRFLDRRLAVDVAAFDEAFRNFQLNTFLGTTFVVDSVPRLRSKGIEVESRYAIGDFRFNGGITYDEAKFGPEAVPGLPLLANGTASFAPRWSGIYGLDYTREIGGYRFAATFSAKYNSDYNTGSDLSPIKVQPAYTLYNGRLSIGAPNESWTLEIWGQNLMDETYYQVAFAAPFQSGTYDAFMGQPRTVGLTLRLKR</sequence>
<dbReference type="Pfam" id="PF00593">
    <property type="entry name" value="TonB_dep_Rec_b-barrel"/>
    <property type="match status" value="1"/>
</dbReference>
<evidence type="ECO:0000256" key="8">
    <source>
        <dbReference type="ARBA" id="ARBA00023077"/>
    </source>
</evidence>
<reference evidence="17" key="1">
    <citation type="submission" date="2016-10" db="EMBL/GenBank/DDBJ databases">
        <authorList>
            <person name="Varghese N."/>
            <person name="Submissions S."/>
        </authorList>
    </citation>
    <scope>NUCLEOTIDE SEQUENCE [LARGE SCALE GENOMIC DNA]</scope>
    <source>
        <strain evidence="17">CGMCC 1.3431</strain>
    </source>
</reference>
<comment type="similarity">
    <text evidence="11 12">Belongs to the TonB-dependent receptor family.</text>
</comment>
<dbReference type="Pfam" id="PF07715">
    <property type="entry name" value="Plug"/>
    <property type="match status" value="1"/>
</dbReference>